<keyword evidence="8 13" id="KW-0067">ATP-binding</keyword>
<dbReference type="InterPro" id="IPR003439">
    <property type="entry name" value="ABC_transporter-like_ATP-bd"/>
</dbReference>
<dbReference type="GO" id="GO:0034040">
    <property type="term" value="F:ATPase-coupled lipid transmembrane transporter activity"/>
    <property type="evidence" value="ECO:0007669"/>
    <property type="project" value="InterPro"/>
</dbReference>
<evidence type="ECO:0000256" key="6">
    <source>
        <dbReference type="ARBA" id="ARBA00022692"/>
    </source>
</evidence>
<gene>
    <name evidence="13" type="primary">msbA</name>
    <name evidence="13" type="ORF">J2R62_07975</name>
</gene>
<evidence type="ECO:0000256" key="7">
    <source>
        <dbReference type="ARBA" id="ARBA00022741"/>
    </source>
</evidence>
<dbReference type="Pfam" id="PF00005">
    <property type="entry name" value="ABC_tran"/>
    <property type="match status" value="1"/>
</dbReference>
<evidence type="ECO:0000256" key="9">
    <source>
        <dbReference type="ARBA" id="ARBA00022967"/>
    </source>
</evidence>
<dbReference type="CDD" id="cd03251">
    <property type="entry name" value="ABCC_MsbA"/>
    <property type="match status" value="1"/>
</dbReference>
<keyword evidence="6" id="KW-0812">Transmembrane</keyword>
<evidence type="ECO:0000313" key="14">
    <source>
        <dbReference type="Proteomes" id="UP000664658"/>
    </source>
</evidence>
<evidence type="ECO:0000256" key="8">
    <source>
        <dbReference type="ARBA" id="ARBA00022840"/>
    </source>
</evidence>
<dbReference type="GO" id="GO:0015421">
    <property type="term" value="F:ABC-type oligopeptide transporter activity"/>
    <property type="evidence" value="ECO:0007669"/>
    <property type="project" value="TreeGrafter"/>
</dbReference>
<dbReference type="InterPro" id="IPR039421">
    <property type="entry name" value="Type_1_exporter"/>
</dbReference>
<dbReference type="PROSITE" id="PS50893">
    <property type="entry name" value="ABC_TRANSPORTER_2"/>
    <property type="match status" value="1"/>
</dbReference>
<dbReference type="GO" id="GO:0016887">
    <property type="term" value="F:ATP hydrolysis activity"/>
    <property type="evidence" value="ECO:0007669"/>
    <property type="project" value="InterPro"/>
</dbReference>
<evidence type="ECO:0000256" key="1">
    <source>
        <dbReference type="ARBA" id="ARBA00004651"/>
    </source>
</evidence>
<comment type="caution">
    <text evidence="13">The sequence shown here is derived from an EMBL/GenBank/DDBJ whole genome shotgun (WGS) entry which is preliminary data.</text>
</comment>
<dbReference type="NCBIfam" id="NF008381">
    <property type="entry name" value="PRK11176.1"/>
    <property type="match status" value="1"/>
</dbReference>
<dbReference type="FunFam" id="1.20.1560.10:FF:000008">
    <property type="entry name" value="Lipid A export ATP-binding/permease protein MsbA"/>
    <property type="match status" value="1"/>
</dbReference>
<dbReference type="PANTHER" id="PTHR43394">
    <property type="entry name" value="ATP-DEPENDENT PERMEASE MDL1, MITOCHONDRIAL"/>
    <property type="match status" value="1"/>
</dbReference>
<dbReference type="InterPro" id="IPR011527">
    <property type="entry name" value="ABC1_TM_dom"/>
</dbReference>
<evidence type="ECO:0000256" key="12">
    <source>
        <dbReference type="ARBA" id="ARBA00023136"/>
    </source>
</evidence>
<dbReference type="Proteomes" id="UP000664658">
    <property type="component" value="Unassembled WGS sequence"/>
</dbReference>
<keyword evidence="12" id="KW-0472">Membrane</keyword>
<reference evidence="13" key="1">
    <citation type="submission" date="2021-03" db="EMBL/GenBank/DDBJ databases">
        <title>Plesiomonas shigelloides zfcc0051, isolated from zebrafish feces.</title>
        <authorList>
            <person name="Vanderhoek Z."/>
            <person name="Gaulke C."/>
        </authorList>
    </citation>
    <scope>NUCLEOTIDE SEQUENCE</scope>
    <source>
        <strain evidence="13">Zfcc0051</strain>
    </source>
</reference>
<dbReference type="PROSITE" id="PS50929">
    <property type="entry name" value="ABC_TM1F"/>
    <property type="match status" value="1"/>
</dbReference>
<accession>A0A2P1VNC1</accession>
<dbReference type="NCBIfam" id="TIGR02203">
    <property type="entry name" value="MsbA_lipidA"/>
    <property type="match status" value="1"/>
</dbReference>
<dbReference type="SUPFAM" id="SSF90123">
    <property type="entry name" value="ABC transporter transmembrane region"/>
    <property type="match status" value="1"/>
</dbReference>
<dbReference type="InterPro" id="IPR003593">
    <property type="entry name" value="AAA+_ATPase"/>
</dbReference>
<keyword evidence="7" id="KW-0547">Nucleotide-binding</keyword>
<dbReference type="Gene3D" id="1.20.1560.10">
    <property type="entry name" value="ABC transporter type 1, transmembrane domain"/>
    <property type="match status" value="1"/>
</dbReference>
<keyword evidence="9" id="KW-1278">Translocase</keyword>
<dbReference type="InterPro" id="IPR036640">
    <property type="entry name" value="ABC1_TM_sf"/>
</dbReference>
<evidence type="ECO:0000256" key="4">
    <source>
        <dbReference type="ARBA" id="ARBA00022475"/>
    </source>
</evidence>
<keyword evidence="4" id="KW-1003">Cell membrane</keyword>
<dbReference type="CDD" id="cd18552">
    <property type="entry name" value="ABC_6TM_MsbA_like"/>
    <property type="match status" value="1"/>
</dbReference>
<keyword evidence="5" id="KW-0997">Cell inner membrane</keyword>
<dbReference type="PANTHER" id="PTHR43394:SF1">
    <property type="entry name" value="ATP-BINDING CASSETTE SUB-FAMILY B MEMBER 10, MITOCHONDRIAL"/>
    <property type="match status" value="1"/>
</dbReference>
<dbReference type="EMBL" id="JAFNAA010000007">
    <property type="protein sequence ID" value="MBO1108157.1"/>
    <property type="molecule type" value="Genomic_DNA"/>
</dbReference>
<evidence type="ECO:0000256" key="10">
    <source>
        <dbReference type="ARBA" id="ARBA00022989"/>
    </source>
</evidence>
<protein>
    <submittedName>
        <fullName evidence="13">Lipid A ABC transporter ATP-binding protein/permease MsbA</fullName>
    </submittedName>
</protein>
<evidence type="ECO:0000256" key="11">
    <source>
        <dbReference type="ARBA" id="ARBA00023055"/>
    </source>
</evidence>
<dbReference type="GO" id="GO:0005524">
    <property type="term" value="F:ATP binding"/>
    <property type="evidence" value="ECO:0007669"/>
    <property type="project" value="UniProtKB-KW"/>
</dbReference>
<keyword evidence="11" id="KW-0445">Lipid transport</keyword>
<keyword evidence="10" id="KW-1133">Transmembrane helix</keyword>
<dbReference type="PROSITE" id="PS00211">
    <property type="entry name" value="ABC_TRANSPORTER_1"/>
    <property type="match status" value="1"/>
</dbReference>
<proteinExistence type="predicted"/>
<dbReference type="SMART" id="SM00382">
    <property type="entry name" value="AAA"/>
    <property type="match status" value="1"/>
</dbReference>
<keyword evidence="3" id="KW-0813">Transport</keyword>
<comment type="subunit">
    <text evidence="2">Homodimer.</text>
</comment>
<dbReference type="InterPro" id="IPR017871">
    <property type="entry name" value="ABC_transporter-like_CS"/>
</dbReference>
<evidence type="ECO:0000256" key="2">
    <source>
        <dbReference type="ARBA" id="ARBA00011738"/>
    </source>
</evidence>
<organism evidence="13 14">
    <name type="scientific">Plesiomonas shigelloides</name>
    <name type="common">Aeromonas shigelloides</name>
    <dbReference type="NCBI Taxonomy" id="703"/>
    <lineage>
        <taxon>Bacteria</taxon>
        <taxon>Pseudomonadati</taxon>
        <taxon>Pseudomonadota</taxon>
        <taxon>Gammaproteobacteria</taxon>
        <taxon>Enterobacterales</taxon>
        <taxon>Enterobacteriaceae</taxon>
        <taxon>Plesiomonas</taxon>
    </lineage>
</organism>
<dbReference type="FunFam" id="3.40.50.300:FF:000140">
    <property type="entry name" value="Lipid A export ATP-binding/permease protein MsbA"/>
    <property type="match status" value="1"/>
</dbReference>
<dbReference type="InterPro" id="IPR027417">
    <property type="entry name" value="P-loop_NTPase"/>
</dbReference>
<dbReference type="InterPro" id="IPR011917">
    <property type="entry name" value="ABC_transpr_lipidA"/>
</dbReference>
<name>A0A2P1VNC1_PLESH</name>
<comment type="subcellular location">
    <subcellularLocation>
        <location evidence="1">Cell membrane</location>
        <topology evidence="1">Multi-pass membrane protein</topology>
    </subcellularLocation>
</comment>
<evidence type="ECO:0000256" key="5">
    <source>
        <dbReference type="ARBA" id="ARBA00022519"/>
    </source>
</evidence>
<dbReference type="RefSeq" id="WP_010861837.1">
    <property type="nucleotide sequence ID" value="NZ_CP027852.1"/>
</dbReference>
<evidence type="ECO:0000256" key="3">
    <source>
        <dbReference type="ARBA" id="ARBA00022448"/>
    </source>
</evidence>
<dbReference type="AlphaFoldDB" id="A0A2P1VNC1"/>
<evidence type="ECO:0000313" key="13">
    <source>
        <dbReference type="EMBL" id="MBO1108157.1"/>
    </source>
</evidence>
<dbReference type="Pfam" id="PF00664">
    <property type="entry name" value="ABC_membrane"/>
    <property type="match status" value="1"/>
</dbReference>
<sequence>MLNDKDLTTWQTFRRLWPMIKPFRLGLIVAAIALVINAGTDTAMISLLKPLLDDGFGNADTSFLRVMPFALFGLMLLRGVTNFVSNYGLSWVSGKVVMHMRQRLFKHMMHMPVSFFDKQSTGTLLSRITYDSEQVASSSSGALITVVREGAYIIGLLGMMFYNSWQLSLILVVVGPVVALAIRVVSRRFRTLSKDMQNTMGHVTASAEQMLKGHKVVLSFGGQEVEAKRFDEVSNRMRQQSMKMVSATSISDPLVQIIASSALCVVLYVASLPEVMQTLSAGTITVVFSSMMALLRPLKSLTNVNAQFQRGMAACQTLFTILDMEPEKDDGTRRLERAKGDIEFRNVTFTYPTKDTPALKNISFTVPAGKTVALVGRSGSGKSTIANLLTRFYDIQAGEILMDGHELREYQLSDLRNQVALVSQQVHLFNDTVANNIAYARTDVYSREQVEQAAEIAHASEFIQKMDQGFDTLVGENGVLLSGGQRQRIAIARALLRDCPILILDEATSALDTESERAIQAALDELQKNRTALVIAHRLSTIENADEILVVDEGEIVERGKHADLLARNGAYAQLHRMQFGE</sequence>
<dbReference type="Gene3D" id="3.40.50.300">
    <property type="entry name" value="P-loop containing nucleotide triphosphate hydrolases"/>
    <property type="match status" value="1"/>
</dbReference>
<dbReference type="GO" id="GO:0005886">
    <property type="term" value="C:plasma membrane"/>
    <property type="evidence" value="ECO:0007669"/>
    <property type="project" value="UniProtKB-SubCell"/>
</dbReference>
<dbReference type="SUPFAM" id="SSF52540">
    <property type="entry name" value="P-loop containing nucleoside triphosphate hydrolases"/>
    <property type="match status" value="1"/>
</dbReference>
<dbReference type="GO" id="GO:0042802">
    <property type="term" value="F:identical protein binding"/>
    <property type="evidence" value="ECO:0007669"/>
    <property type="project" value="UniProtKB-ARBA"/>
</dbReference>